<sequence>MTELMLDFMLGPMRAIGEFYFDYQMIFNPIIVGAALIKILFGKKKVKNESANSES</sequence>
<dbReference type="AlphaFoldDB" id="A0A1H2XRX8"/>
<feature type="transmembrane region" description="Helical" evidence="1">
    <location>
        <begin position="20"/>
        <end position="41"/>
    </location>
</feature>
<dbReference type="STRING" id="1122204.SAMN05421781_2891"/>
<proteinExistence type="predicted"/>
<keyword evidence="3" id="KW-1185">Reference proteome</keyword>
<dbReference type="Proteomes" id="UP000199488">
    <property type="component" value="Unassembled WGS sequence"/>
</dbReference>
<reference evidence="2 3" key="1">
    <citation type="submission" date="2016-10" db="EMBL/GenBank/DDBJ databases">
        <authorList>
            <person name="de Groot N.N."/>
        </authorList>
    </citation>
    <scope>NUCLEOTIDE SEQUENCE [LARGE SCALE GENOMIC DNA]</scope>
    <source>
        <strain evidence="2 3">DSM 23126</strain>
    </source>
</reference>
<dbReference type="EMBL" id="FNNC01000007">
    <property type="protein sequence ID" value="SDW95672.1"/>
    <property type="molecule type" value="Genomic_DNA"/>
</dbReference>
<dbReference type="RefSeq" id="WP_176967788.1">
    <property type="nucleotide sequence ID" value="NZ_FNNC01000007.1"/>
</dbReference>
<evidence type="ECO:0000313" key="3">
    <source>
        <dbReference type="Proteomes" id="UP000199488"/>
    </source>
</evidence>
<evidence type="ECO:0000256" key="1">
    <source>
        <dbReference type="SAM" id="Phobius"/>
    </source>
</evidence>
<protein>
    <submittedName>
        <fullName evidence="2">Uncharacterized protein</fullName>
    </submittedName>
</protein>
<accession>A0A1H2XRX8</accession>
<keyword evidence="1" id="KW-1133">Transmembrane helix</keyword>
<organism evidence="2 3">
    <name type="scientific">Marinococcus luteus</name>
    <dbReference type="NCBI Taxonomy" id="1122204"/>
    <lineage>
        <taxon>Bacteria</taxon>
        <taxon>Bacillati</taxon>
        <taxon>Bacillota</taxon>
        <taxon>Bacilli</taxon>
        <taxon>Bacillales</taxon>
        <taxon>Bacillaceae</taxon>
        <taxon>Marinococcus</taxon>
    </lineage>
</organism>
<keyword evidence="1" id="KW-0472">Membrane</keyword>
<keyword evidence="1" id="KW-0812">Transmembrane</keyword>
<gene>
    <name evidence="2" type="ORF">SAMN05421781_2891</name>
</gene>
<name>A0A1H2XRX8_9BACI</name>
<evidence type="ECO:0000313" key="2">
    <source>
        <dbReference type="EMBL" id="SDW95672.1"/>
    </source>
</evidence>